<dbReference type="SUPFAM" id="SSF51735">
    <property type="entry name" value="NAD(P)-binding Rossmann-fold domains"/>
    <property type="match status" value="1"/>
</dbReference>
<dbReference type="SUPFAM" id="SSF48179">
    <property type="entry name" value="6-phosphogluconate dehydrogenase C-terminal domain-like"/>
    <property type="match status" value="1"/>
</dbReference>
<comment type="caution">
    <text evidence="3">The sequence shown here is derived from an EMBL/GenBank/DDBJ whole genome shotgun (WGS) entry which is preliminary data.</text>
</comment>
<evidence type="ECO:0000313" key="4">
    <source>
        <dbReference type="Proteomes" id="UP000525652"/>
    </source>
</evidence>
<dbReference type="InterPro" id="IPR003099">
    <property type="entry name" value="Prephen_DH"/>
</dbReference>
<dbReference type="Gene3D" id="3.40.50.720">
    <property type="entry name" value="NAD(P)-binding Rossmann-like Domain"/>
    <property type="match status" value="1"/>
</dbReference>
<evidence type="ECO:0000313" key="3">
    <source>
        <dbReference type="EMBL" id="MBC2601388.1"/>
    </source>
</evidence>
<feature type="domain" description="Prephenate/arogenate dehydrogenase" evidence="2">
    <location>
        <begin position="6"/>
        <end position="292"/>
    </location>
</feature>
<proteinExistence type="predicted"/>
<dbReference type="Pfam" id="PF02153">
    <property type="entry name" value="PDH_N"/>
    <property type="match status" value="1"/>
</dbReference>
<dbReference type="GO" id="GO:0006571">
    <property type="term" value="P:tyrosine biosynthetic process"/>
    <property type="evidence" value="ECO:0007669"/>
    <property type="project" value="InterPro"/>
</dbReference>
<dbReference type="FunFam" id="3.40.50.720:FF:000208">
    <property type="entry name" value="Prephenate dehydrogenase"/>
    <property type="match status" value="1"/>
</dbReference>
<keyword evidence="1" id="KW-0560">Oxidoreductase</keyword>
<accession>A0A7X1AWQ3</accession>
<dbReference type="InterPro" id="IPR046826">
    <property type="entry name" value="PDH_N"/>
</dbReference>
<dbReference type="InterPro" id="IPR008927">
    <property type="entry name" value="6-PGluconate_DH-like_C_sf"/>
</dbReference>
<dbReference type="PANTHER" id="PTHR21363:SF0">
    <property type="entry name" value="PREPHENATE DEHYDROGENASE [NADP(+)]"/>
    <property type="match status" value="1"/>
</dbReference>
<dbReference type="InterPro" id="IPR046825">
    <property type="entry name" value="PDH_C"/>
</dbReference>
<dbReference type="AlphaFoldDB" id="A0A7X1AWQ3"/>
<gene>
    <name evidence="3" type="ORF">H5P30_06315</name>
</gene>
<name>A0A7X1AWQ3_9BACT</name>
<dbReference type="Gene3D" id="1.10.3660.10">
    <property type="entry name" value="6-phosphogluconate dehydrogenase C-terminal like domain"/>
    <property type="match status" value="1"/>
</dbReference>
<dbReference type="GO" id="GO:0004665">
    <property type="term" value="F:prephenate dehydrogenase (NADP+) activity"/>
    <property type="evidence" value="ECO:0007669"/>
    <property type="project" value="InterPro"/>
</dbReference>
<evidence type="ECO:0000256" key="1">
    <source>
        <dbReference type="ARBA" id="ARBA00023002"/>
    </source>
</evidence>
<dbReference type="RefSeq" id="WP_185692103.1">
    <property type="nucleotide sequence ID" value="NZ_JACHVA010000053.1"/>
</dbReference>
<organism evidence="3 4">
    <name type="scientific">Puniceicoccus vermicola</name>
    <dbReference type="NCBI Taxonomy" id="388746"/>
    <lineage>
        <taxon>Bacteria</taxon>
        <taxon>Pseudomonadati</taxon>
        <taxon>Verrucomicrobiota</taxon>
        <taxon>Opitutia</taxon>
        <taxon>Puniceicoccales</taxon>
        <taxon>Puniceicoccaceae</taxon>
        <taxon>Puniceicoccus</taxon>
    </lineage>
</organism>
<dbReference type="InterPro" id="IPR036291">
    <property type="entry name" value="NAD(P)-bd_dom_sf"/>
</dbReference>
<evidence type="ECO:0000259" key="2">
    <source>
        <dbReference type="PROSITE" id="PS51176"/>
    </source>
</evidence>
<dbReference type="Proteomes" id="UP000525652">
    <property type="component" value="Unassembled WGS sequence"/>
</dbReference>
<dbReference type="EMBL" id="JACHVA010000053">
    <property type="protein sequence ID" value="MBC2601388.1"/>
    <property type="molecule type" value="Genomic_DNA"/>
</dbReference>
<dbReference type="GO" id="GO:0070403">
    <property type="term" value="F:NAD+ binding"/>
    <property type="evidence" value="ECO:0007669"/>
    <property type="project" value="InterPro"/>
</dbReference>
<keyword evidence="4" id="KW-1185">Reference proteome</keyword>
<sequence>MDCISQKAVILGAGLLGGSLGMAMRERGLAETIHVWSPRESTRTACAEKAWCDGVFETPEEACQGADLVFLCGPVDKIPPLMETISSTCGEGCIISDVGSTKAGICKAGSRWFPANHPATFIGSHPMAGSEKSGLAYADANLFQGKSCILTPVDSSTEDLARLKKFWDALGMKLFECPPEEHDRIVAHVSHLPHALAAALCNGLATMPAEWKQCAGAGLRDTSRIAAGDPHLWAAIFRENETAFRKSIRLLESSLASMKASLDAPDDHALLTFLETARAYRLQLDDESSCGNSSLSS</sequence>
<dbReference type="GO" id="GO:0008977">
    <property type="term" value="F:prephenate dehydrogenase (NAD+) activity"/>
    <property type="evidence" value="ECO:0007669"/>
    <property type="project" value="InterPro"/>
</dbReference>
<protein>
    <submittedName>
        <fullName evidence="3">Prephenate dehydrogenase</fullName>
    </submittedName>
</protein>
<dbReference type="Pfam" id="PF20463">
    <property type="entry name" value="PDH_C"/>
    <property type="match status" value="1"/>
</dbReference>
<dbReference type="InterPro" id="IPR050812">
    <property type="entry name" value="Preph/Arog_dehydrog"/>
</dbReference>
<dbReference type="PANTHER" id="PTHR21363">
    <property type="entry name" value="PREPHENATE DEHYDROGENASE"/>
    <property type="match status" value="1"/>
</dbReference>
<dbReference type="PROSITE" id="PS51176">
    <property type="entry name" value="PDH_ADH"/>
    <property type="match status" value="1"/>
</dbReference>
<reference evidence="3 4" key="1">
    <citation type="submission" date="2020-07" db="EMBL/GenBank/DDBJ databases">
        <authorList>
            <person name="Feng X."/>
        </authorList>
    </citation>
    <scope>NUCLEOTIDE SEQUENCE [LARGE SCALE GENOMIC DNA]</scope>
    <source>
        <strain evidence="3 4">JCM14086</strain>
    </source>
</reference>